<organism evidence="3 4">
    <name type="scientific">Asparagus officinalis</name>
    <name type="common">Garden asparagus</name>
    <dbReference type="NCBI Taxonomy" id="4686"/>
    <lineage>
        <taxon>Eukaryota</taxon>
        <taxon>Viridiplantae</taxon>
        <taxon>Streptophyta</taxon>
        <taxon>Embryophyta</taxon>
        <taxon>Tracheophyta</taxon>
        <taxon>Spermatophyta</taxon>
        <taxon>Magnoliopsida</taxon>
        <taxon>Liliopsida</taxon>
        <taxon>Asparagales</taxon>
        <taxon>Asparagaceae</taxon>
        <taxon>Asparagoideae</taxon>
        <taxon>Asparagus</taxon>
    </lineage>
</organism>
<dbReference type="Proteomes" id="UP000243459">
    <property type="component" value="Chromosome 4"/>
</dbReference>
<dbReference type="InterPro" id="IPR000719">
    <property type="entry name" value="Prot_kinase_dom"/>
</dbReference>
<dbReference type="SUPFAM" id="SSF56112">
    <property type="entry name" value="Protein kinase-like (PK-like)"/>
    <property type="match status" value="1"/>
</dbReference>
<dbReference type="Gramene" id="ONK72329">
    <property type="protein sequence ID" value="ONK72329"/>
    <property type="gene ID" value="A4U43_C04F18200"/>
</dbReference>
<protein>
    <recommendedName>
        <fullName evidence="2">Protein kinase domain-containing protein</fullName>
    </recommendedName>
</protein>
<gene>
    <name evidence="3" type="ORF">A4U43_C04F18200</name>
</gene>
<dbReference type="GO" id="GO:0004672">
    <property type="term" value="F:protein kinase activity"/>
    <property type="evidence" value="ECO:0007669"/>
    <property type="project" value="InterPro"/>
</dbReference>
<dbReference type="InterPro" id="IPR011009">
    <property type="entry name" value="Kinase-like_dom_sf"/>
</dbReference>
<proteinExistence type="predicted"/>
<evidence type="ECO:0000313" key="4">
    <source>
        <dbReference type="Proteomes" id="UP000243459"/>
    </source>
</evidence>
<accession>A0A5P1F6H7</accession>
<keyword evidence="4" id="KW-1185">Reference proteome</keyword>
<dbReference type="Gene3D" id="1.10.510.10">
    <property type="entry name" value="Transferase(Phosphotransferase) domain 1"/>
    <property type="match status" value="1"/>
</dbReference>
<name>A0A5P1F6H7_ASPOF</name>
<evidence type="ECO:0000313" key="3">
    <source>
        <dbReference type="EMBL" id="ONK72329.1"/>
    </source>
</evidence>
<reference evidence="4" key="1">
    <citation type="journal article" date="2017" name="Nat. Commun.">
        <title>The asparagus genome sheds light on the origin and evolution of a young Y chromosome.</title>
        <authorList>
            <person name="Harkess A."/>
            <person name="Zhou J."/>
            <person name="Xu C."/>
            <person name="Bowers J.E."/>
            <person name="Van der Hulst R."/>
            <person name="Ayyampalayam S."/>
            <person name="Mercati F."/>
            <person name="Riccardi P."/>
            <person name="McKain M.R."/>
            <person name="Kakrana A."/>
            <person name="Tang H."/>
            <person name="Ray J."/>
            <person name="Groenendijk J."/>
            <person name="Arikit S."/>
            <person name="Mathioni S.M."/>
            <person name="Nakano M."/>
            <person name="Shan H."/>
            <person name="Telgmann-Rauber A."/>
            <person name="Kanno A."/>
            <person name="Yue Z."/>
            <person name="Chen H."/>
            <person name="Li W."/>
            <person name="Chen Y."/>
            <person name="Xu X."/>
            <person name="Zhang Y."/>
            <person name="Luo S."/>
            <person name="Chen H."/>
            <person name="Gao J."/>
            <person name="Mao Z."/>
            <person name="Pires J.C."/>
            <person name="Luo M."/>
            <person name="Kudrna D."/>
            <person name="Wing R.A."/>
            <person name="Meyers B.C."/>
            <person name="Yi K."/>
            <person name="Kong H."/>
            <person name="Lavrijsen P."/>
            <person name="Sunseri F."/>
            <person name="Falavigna A."/>
            <person name="Ye Y."/>
            <person name="Leebens-Mack J.H."/>
            <person name="Chen G."/>
        </authorList>
    </citation>
    <scope>NUCLEOTIDE SEQUENCE [LARGE SCALE GENOMIC DNA]</scope>
    <source>
        <strain evidence="4">cv. DH0086</strain>
    </source>
</reference>
<evidence type="ECO:0000256" key="1">
    <source>
        <dbReference type="SAM" id="MobiDB-lite"/>
    </source>
</evidence>
<dbReference type="EMBL" id="CM007384">
    <property type="protein sequence ID" value="ONK72329.1"/>
    <property type="molecule type" value="Genomic_DNA"/>
</dbReference>
<dbReference type="AlphaFoldDB" id="A0A5P1F6H7"/>
<feature type="region of interest" description="Disordered" evidence="1">
    <location>
        <begin position="50"/>
        <end position="70"/>
    </location>
</feature>
<dbReference type="GO" id="GO:0005524">
    <property type="term" value="F:ATP binding"/>
    <property type="evidence" value="ECO:0007669"/>
    <property type="project" value="InterPro"/>
</dbReference>
<dbReference type="PROSITE" id="PS50011">
    <property type="entry name" value="PROTEIN_KINASE_DOM"/>
    <property type="match status" value="1"/>
</dbReference>
<evidence type="ECO:0000259" key="2">
    <source>
        <dbReference type="PROSITE" id="PS50011"/>
    </source>
</evidence>
<sequence length="70" mass="7489">MNIKPDNFLIGLGKRANQVYIIDFDLAKKYRDNSSIRILQSTNTHLIGSGAGPSSGLAPVLGDVTRQSGS</sequence>
<feature type="domain" description="Protein kinase" evidence="2">
    <location>
        <begin position="1"/>
        <end position="70"/>
    </location>
</feature>